<dbReference type="PRINTS" id="PR00039">
    <property type="entry name" value="HTHLYSR"/>
</dbReference>
<dbReference type="PANTHER" id="PTHR30346:SF29">
    <property type="entry name" value="LYSR SUBSTRATE-BINDING"/>
    <property type="match status" value="1"/>
</dbReference>
<evidence type="ECO:0000256" key="1">
    <source>
        <dbReference type="ARBA" id="ARBA00009437"/>
    </source>
</evidence>
<protein>
    <submittedName>
        <fullName evidence="6">DNA-binding transcriptional LysR family regulator</fullName>
    </submittedName>
</protein>
<name>A0A7W0CPQ7_9ACTN</name>
<dbReference type="Pfam" id="PF03466">
    <property type="entry name" value="LysR_substrate"/>
    <property type="match status" value="1"/>
</dbReference>
<dbReference type="Gene3D" id="3.40.190.10">
    <property type="entry name" value="Periplasmic binding protein-like II"/>
    <property type="match status" value="2"/>
</dbReference>
<dbReference type="Gene3D" id="1.10.10.10">
    <property type="entry name" value="Winged helix-like DNA-binding domain superfamily/Winged helix DNA-binding domain"/>
    <property type="match status" value="1"/>
</dbReference>
<dbReference type="GO" id="GO:0003677">
    <property type="term" value="F:DNA binding"/>
    <property type="evidence" value="ECO:0007669"/>
    <property type="project" value="UniProtKB-KW"/>
</dbReference>
<dbReference type="InterPro" id="IPR000847">
    <property type="entry name" value="LysR_HTH_N"/>
</dbReference>
<dbReference type="InterPro" id="IPR036390">
    <property type="entry name" value="WH_DNA-bd_sf"/>
</dbReference>
<keyword evidence="2" id="KW-0805">Transcription regulation</keyword>
<keyword evidence="4" id="KW-0804">Transcription</keyword>
<dbReference type="RefSeq" id="WP_181613782.1">
    <property type="nucleotide sequence ID" value="NZ_BAABAM010000004.1"/>
</dbReference>
<dbReference type="PANTHER" id="PTHR30346">
    <property type="entry name" value="TRANSCRIPTIONAL DUAL REGULATOR HCAR-RELATED"/>
    <property type="match status" value="1"/>
</dbReference>
<dbReference type="SUPFAM" id="SSF53850">
    <property type="entry name" value="Periplasmic binding protein-like II"/>
    <property type="match status" value="1"/>
</dbReference>
<evidence type="ECO:0000256" key="3">
    <source>
        <dbReference type="ARBA" id="ARBA00023125"/>
    </source>
</evidence>
<dbReference type="PROSITE" id="PS50931">
    <property type="entry name" value="HTH_LYSR"/>
    <property type="match status" value="1"/>
</dbReference>
<dbReference type="FunFam" id="1.10.10.10:FF:000001">
    <property type="entry name" value="LysR family transcriptional regulator"/>
    <property type="match status" value="1"/>
</dbReference>
<dbReference type="Pfam" id="PF00126">
    <property type="entry name" value="HTH_1"/>
    <property type="match status" value="1"/>
</dbReference>
<keyword evidence="7" id="KW-1185">Reference proteome</keyword>
<proteinExistence type="inferred from homology"/>
<evidence type="ECO:0000313" key="7">
    <source>
        <dbReference type="Proteomes" id="UP000530928"/>
    </source>
</evidence>
<dbReference type="EMBL" id="JACDUR010000006">
    <property type="protein sequence ID" value="MBA2895086.1"/>
    <property type="molecule type" value="Genomic_DNA"/>
</dbReference>
<feature type="domain" description="HTH lysR-type" evidence="5">
    <location>
        <begin position="2"/>
        <end position="59"/>
    </location>
</feature>
<comment type="similarity">
    <text evidence="1">Belongs to the LysR transcriptional regulatory family.</text>
</comment>
<dbReference type="AlphaFoldDB" id="A0A7W0CPQ7"/>
<evidence type="ECO:0000313" key="6">
    <source>
        <dbReference type="EMBL" id="MBA2895086.1"/>
    </source>
</evidence>
<organism evidence="6 7">
    <name type="scientific">Nonomuraea soli</name>
    <dbReference type="NCBI Taxonomy" id="1032476"/>
    <lineage>
        <taxon>Bacteria</taxon>
        <taxon>Bacillati</taxon>
        <taxon>Actinomycetota</taxon>
        <taxon>Actinomycetes</taxon>
        <taxon>Streptosporangiales</taxon>
        <taxon>Streptosporangiaceae</taxon>
        <taxon>Nonomuraea</taxon>
    </lineage>
</organism>
<dbReference type="Proteomes" id="UP000530928">
    <property type="component" value="Unassembled WGS sequence"/>
</dbReference>
<dbReference type="GO" id="GO:0032993">
    <property type="term" value="C:protein-DNA complex"/>
    <property type="evidence" value="ECO:0007669"/>
    <property type="project" value="TreeGrafter"/>
</dbReference>
<dbReference type="InterPro" id="IPR036388">
    <property type="entry name" value="WH-like_DNA-bd_sf"/>
</dbReference>
<sequence length="288" mass="30260">MLEMNALRLFDEIARSGSFTAAGELLGYTQSAVSRRVAALEREAGGPLFERLARGVRLTPAGTALHRHVVGVLERLERAGEELAAIHRGTGGTLRIGSFSTANVHLVPSALRRLARPGLEVQLVEGLSPVLVERLNAGALDVAVISDYPAGLPTSPVGLVPLKEDELLVALPSEHRLAASDEIELADLAGETWIEAAPRGQPTLLTQAATAAGFTPRGGLRVAEWSGKFGFVTAGLGVTLVPELAARAVPEGVVLKRLSGSLPSRRVYAALPPSPLPAALELVELLKQ</sequence>
<evidence type="ECO:0000256" key="2">
    <source>
        <dbReference type="ARBA" id="ARBA00023015"/>
    </source>
</evidence>
<dbReference type="InterPro" id="IPR005119">
    <property type="entry name" value="LysR_subst-bd"/>
</dbReference>
<dbReference type="GO" id="GO:0003700">
    <property type="term" value="F:DNA-binding transcription factor activity"/>
    <property type="evidence" value="ECO:0007669"/>
    <property type="project" value="InterPro"/>
</dbReference>
<keyword evidence="3 6" id="KW-0238">DNA-binding</keyword>
<dbReference type="CDD" id="cd08423">
    <property type="entry name" value="PBP2_LTTR_like_6"/>
    <property type="match status" value="1"/>
</dbReference>
<comment type="caution">
    <text evidence="6">The sequence shown here is derived from an EMBL/GenBank/DDBJ whole genome shotgun (WGS) entry which is preliminary data.</text>
</comment>
<accession>A0A7W0CPQ7</accession>
<reference evidence="6 7" key="1">
    <citation type="submission" date="2020-07" db="EMBL/GenBank/DDBJ databases">
        <title>Genomic Encyclopedia of Type Strains, Phase IV (KMG-IV): sequencing the most valuable type-strain genomes for metagenomic binning, comparative biology and taxonomic classification.</title>
        <authorList>
            <person name="Goeker M."/>
        </authorList>
    </citation>
    <scope>NUCLEOTIDE SEQUENCE [LARGE SCALE GENOMIC DNA]</scope>
    <source>
        <strain evidence="6 7">DSM 45533</strain>
    </source>
</reference>
<evidence type="ECO:0000259" key="5">
    <source>
        <dbReference type="PROSITE" id="PS50931"/>
    </source>
</evidence>
<evidence type="ECO:0000256" key="4">
    <source>
        <dbReference type="ARBA" id="ARBA00023163"/>
    </source>
</evidence>
<gene>
    <name evidence="6" type="ORF">HNR30_006458</name>
</gene>
<dbReference type="SUPFAM" id="SSF46785">
    <property type="entry name" value="Winged helix' DNA-binding domain"/>
    <property type="match status" value="1"/>
</dbReference>